<dbReference type="GO" id="GO:0001561">
    <property type="term" value="P:fatty acid alpha-oxidation"/>
    <property type="evidence" value="ECO:0007669"/>
    <property type="project" value="InterPro"/>
</dbReference>
<dbReference type="EMBL" id="UINC01013248">
    <property type="protein sequence ID" value="SVA57373.1"/>
    <property type="molecule type" value="Genomic_DNA"/>
</dbReference>
<dbReference type="SUPFAM" id="SSF51197">
    <property type="entry name" value="Clavaminate synthase-like"/>
    <property type="match status" value="1"/>
</dbReference>
<name>A0A381WZJ1_9ZZZZ</name>
<dbReference type="Pfam" id="PF05721">
    <property type="entry name" value="PhyH"/>
    <property type="match status" value="1"/>
</dbReference>
<sequence>MEIKEFFDQNGYYLAKSVYSPDEIGSMESDFDRIVAQLLSGNENVNARWGSQLTANLEPVDSVVFHTHNVQAYSSVWLNAVQQKKFLDIADAILGPDIILHHTKLFQKPAEKGSAFPMHQDWQYFPTINDTMIAGVVHVSEATDEMGCFRVYPGSHRELGRCEGMMGSGQNVEIHKRYPIEKATVLQAEPGDVVFFHYCTLHGSMPNTSLKTRKTVLVQLYAGDDKVEDGNGHTDVRLVLRGWNHMVTRSIAGSV</sequence>
<gene>
    <name evidence="2" type="ORF">METZ01_LOCUS110227</name>
</gene>
<dbReference type="InterPro" id="IPR008775">
    <property type="entry name" value="Phytyl_CoA_dOase-like"/>
</dbReference>
<accession>A0A381WZJ1</accession>
<protein>
    <recommendedName>
        <fullName evidence="3">Fe2OG dioxygenase domain-containing protein</fullName>
    </recommendedName>
</protein>
<dbReference type="AlphaFoldDB" id="A0A381WZJ1"/>
<dbReference type="GO" id="GO:0048244">
    <property type="term" value="F:phytanoyl-CoA dioxygenase activity"/>
    <property type="evidence" value="ECO:0007669"/>
    <property type="project" value="InterPro"/>
</dbReference>
<dbReference type="InterPro" id="IPR047128">
    <property type="entry name" value="PhyH"/>
</dbReference>
<comment type="similarity">
    <text evidence="1">Belongs to the PhyH family.</text>
</comment>
<evidence type="ECO:0000313" key="2">
    <source>
        <dbReference type="EMBL" id="SVA57373.1"/>
    </source>
</evidence>
<dbReference type="PANTHER" id="PTHR21308:SF1">
    <property type="entry name" value="PHYTANOYL-COA DIOXYGENASE, PEROXISOMAL"/>
    <property type="match status" value="1"/>
</dbReference>
<evidence type="ECO:0000256" key="1">
    <source>
        <dbReference type="ARBA" id="ARBA00005830"/>
    </source>
</evidence>
<organism evidence="2">
    <name type="scientific">marine metagenome</name>
    <dbReference type="NCBI Taxonomy" id="408172"/>
    <lineage>
        <taxon>unclassified sequences</taxon>
        <taxon>metagenomes</taxon>
        <taxon>ecological metagenomes</taxon>
    </lineage>
</organism>
<dbReference type="PANTHER" id="PTHR21308">
    <property type="entry name" value="PHYTANOYL-COA ALPHA-HYDROXYLASE"/>
    <property type="match status" value="1"/>
</dbReference>
<proteinExistence type="inferred from homology"/>
<dbReference type="Gene3D" id="2.60.120.620">
    <property type="entry name" value="q2cbj1_9rhob like domain"/>
    <property type="match status" value="1"/>
</dbReference>
<evidence type="ECO:0008006" key="3">
    <source>
        <dbReference type="Google" id="ProtNLM"/>
    </source>
</evidence>
<reference evidence="2" key="1">
    <citation type="submission" date="2018-05" db="EMBL/GenBank/DDBJ databases">
        <authorList>
            <person name="Lanie J.A."/>
            <person name="Ng W.-L."/>
            <person name="Kazmierczak K.M."/>
            <person name="Andrzejewski T.M."/>
            <person name="Davidsen T.M."/>
            <person name="Wayne K.J."/>
            <person name="Tettelin H."/>
            <person name="Glass J.I."/>
            <person name="Rusch D."/>
            <person name="Podicherti R."/>
            <person name="Tsui H.-C.T."/>
            <person name="Winkler M.E."/>
        </authorList>
    </citation>
    <scope>NUCLEOTIDE SEQUENCE</scope>
</reference>